<protein>
    <submittedName>
        <fullName evidence="2">SPATA33 isoform 5</fullName>
    </submittedName>
</protein>
<feature type="compositionally biased region" description="Gly residues" evidence="1">
    <location>
        <begin position="1"/>
        <end position="24"/>
    </location>
</feature>
<evidence type="ECO:0000313" key="2">
    <source>
        <dbReference type="EMBL" id="PNJ12428.1"/>
    </source>
</evidence>
<reference evidence="2" key="1">
    <citation type="submission" date="2017-12" db="EMBL/GenBank/DDBJ databases">
        <title>High-resolution comparative analysis of great ape genomes.</title>
        <authorList>
            <person name="Pollen A."/>
            <person name="Hastie A."/>
            <person name="Hormozdiari F."/>
            <person name="Dougherty M."/>
            <person name="Liu R."/>
            <person name="Chaisson M."/>
            <person name="Hoppe E."/>
            <person name="Hill C."/>
            <person name="Pang A."/>
            <person name="Hillier L."/>
            <person name="Baker C."/>
            <person name="Armstrong J."/>
            <person name="Shendure J."/>
            <person name="Paten B."/>
            <person name="Wilson R."/>
            <person name="Chao H."/>
            <person name="Schneider V."/>
            <person name="Ventura M."/>
            <person name="Kronenberg Z."/>
            <person name="Murali S."/>
            <person name="Gordon D."/>
            <person name="Cantsilieris S."/>
            <person name="Munson K."/>
            <person name="Nelson B."/>
            <person name="Raja A."/>
            <person name="Underwood J."/>
            <person name="Diekhans M."/>
            <person name="Fiddes I."/>
            <person name="Haussler D."/>
            <person name="Eichler E."/>
        </authorList>
    </citation>
    <scope>NUCLEOTIDE SEQUENCE [LARGE SCALE GENOMIC DNA]</scope>
    <source>
        <strain evidence="2">Susie</strain>
    </source>
</reference>
<evidence type="ECO:0000256" key="1">
    <source>
        <dbReference type="SAM" id="MobiDB-lite"/>
    </source>
</evidence>
<proteinExistence type="predicted"/>
<name>A0A2J8RV87_PONAB</name>
<accession>A0A2J8RV87</accession>
<dbReference type="AlphaFoldDB" id="A0A2J8RV87"/>
<feature type="non-terminal residue" evidence="2">
    <location>
        <position position="1"/>
    </location>
</feature>
<organism evidence="2">
    <name type="scientific">Pongo abelii</name>
    <name type="common">Sumatran orangutan</name>
    <name type="synonym">Pongo pygmaeus abelii</name>
    <dbReference type="NCBI Taxonomy" id="9601"/>
    <lineage>
        <taxon>Eukaryota</taxon>
        <taxon>Metazoa</taxon>
        <taxon>Chordata</taxon>
        <taxon>Craniata</taxon>
        <taxon>Vertebrata</taxon>
        <taxon>Euteleostomi</taxon>
        <taxon>Mammalia</taxon>
        <taxon>Eutheria</taxon>
        <taxon>Euarchontoglires</taxon>
        <taxon>Primates</taxon>
        <taxon>Haplorrhini</taxon>
        <taxon>Catarrhini</taxon>
        <taxon>Hominidae</taxon>
        <taxon>Pongo</taxon>
    </lineage>
</organism>
<dbReference type="EMBL" id="NDHI03003646">
    <property type="protein sequence ID" value="PNJ12428.1"/>
    <property type="molecule type" value="Genomic_DNA"/>
</dbReference>
<comment type="caution">
    <text evidence="2">The sequence shown here is derived from an EMBL/GenBank/DDBJ whole genome shotgun (WGS) entry which is preliminary data.</text>
</comment>
<gene>
    <name evidence="2" type="ORF">CR201_G0048319</name>
</gene>
<feature type="region of interest" description="Disordered" evidence="1">
    <location>
        <begin position="1"/>
        <end position="37"/>
    </location>
</feature>
<sequence length="37" mass="3728">SRSGLRGCGGAGTRACAGGGGGLTYGPFQKQRETQER</sequence>